<keyword evidence="4" id="KW-0732">Signal</keyword>
<dbReference type="GO" id="GO:1990904">
    <property type="term" value="C:ribonucleoprotein complex"/>
    <property type="evidence" value="ECO:0007669"/>
    <property type="project" value="UniProtKB-KW"/>
</dbReference>
<evidence type="ECO:0000256" key="1">
    <source>
        <dbReference type="ARBA" id="ARBA00008434"/>
    </source>
</evidence>
<protein>
    <recommendedName>
        <fullName evidence="5">Small ribosomal subunit protein uS15 N-terminal domain-containing protein</fullName>
    </recommendedName>
</protein>
<evidence type="ECO:0000313" key="6">
    <source>
        <dbReference type="Ensembl" id="ENSSSCP00015006422.1"/>
    </source>
</evidence>
<keyword evidence="2" id="KW-0689">Ribosomal protein</keyword>
<feature type="domain" description="Small ribosomal subunit protein uS15 N-terminal" evidence="5">
    <location>
        <begin position="1"/>
        <end position="51"/>
    </location>
</feature>
<evidence type="ECO:0000256" key="4">
    <source>
        <dbReference type="SAM" id="SignalP"/>
    </source>
</evidence>
<dbReference type="InterPro" id="IPR012606">
    <property type="entry name" value="Ribosomal_uS15_N"/>
</dbReference>
<evidence type="ECO:0000256" key="3">
    <source>
        <dbReference type="ARBA" id="ARBA00023274"/>
    </source>
</evidence>
<dbReference type="PANTHER" id="PTHR11885">
    <property type="entry name" value="RIBOSOMAL PROTEIN S15P/S13E"/>
    <property type="match status" value="1"/>
</dbReference>
<sequence>MGHMPAPGRACLSLLCPPAHSVPTCLKLTSDNVQEQIYKLAKKDLTPSQIVCDLHPSFWQCWMLNTLSEVRD</sequence>
<dbReference type="Ensembl" id="ENSSSCT00015016506.1">
    <property type="protein sequence ID" value="ENSSSCP00015006422.1"/>
    <property type="gene ID" value="ENSSSCG00015012524.1"/>
</dbReference>
<dbReference type="SMART" id="SM01386">
    <property type="entry name" value="Ribosomal_S13_N"/>
    <property type="match status" value="1"/>
</dbReference>
<accession>A0A8D0TW04</accession>
<feature type="chain" id="PRO_5034822552" description="Small ribosomal subunit protein uS15 N-terminal domain-containing protein" evidence="4">
    <location>
        <begin position="22"/>
        <end position="72"/>
    </location>
</feature>
<comment type="similarity">
    <text evidence="1">Belongs to the universal ribosomal protein uS15 family.</text>
</comment>
<dbReference type="PANTHER" id="PTHR11885:SF17">
    <property type="entry name" value="RIBOSOMAL PROTEIN S13_S15 N-TERMINAL DOMAIN-CONTAINING PROTEIN"/>
    <property type="match status" value="1"/>
</dbReference>
<evidence type="ECO:0000259" key="5">
    <source>
        <dbReference type="SMART" id="SM01386"/>
    </source>
</evidence>
<reference evidence="6" key="1">
    <citation type="submission" date="2025-08" db="UniProtKB">
        <authorList>
            <consortium name="Ensembl"/>
        </authorList>
    </citation>
    <scope>IDENTIFICATION</scope>
</reference>
<dbReference type="InterPro" id="IPR023029">
    <property type="entry name" value="Ribosomal_uS15_arc_euk"/>
</dbReference>
<dbReference type="GO" id="GO:0005840">
    <property type="term" value="C:ribosome"/>
    <property type="evidence" value="ECO:0007669"/>
    <property type="project" value="UniProtKB-KW"/>
</dbReference>
<feature type="signal peptide" evidence="4">
    <location>
        <begin position="1"/>
        <end position="21"/>
    </location>
</feature>
<name>A0A8D0TW04_PIG</name>
<dbReference type="AlphaFoldDB" id="A0A8D0TW04"/>
<evidence type="ECO:0000256" key="2">
    <source>
        <dbReference type="ARBA" id="ARBA00022980"/>
    </source>
</evidence>
<proteinExistence type="inferred from homology"/>
<dbReference type="GO" id="GO:0006412">
    <property type="term" value="P:translation"/>
    <property type="evidence" value="ECO:0007669"/>
    <property type="project" value="InterPro"/>
</dbReference>
<dbReference type="GO" id="GO:0003735">
    <property type="term" value="F:structural constituent of ribosome"/>
    <property type="evidence" value="ECO:0007669"/>
    <property type="project" value="InterPro"/>
</dbReference>
<evidence type="ECO:0000313" key="7">
    <source>
        <dbReference type="Proteomes" id="UP000694726"/>
    </source>
</evidence>
<keyword evidence="3" id="KW-0687">Ribonucleoprotein</keyword>
<dbReference type="Pfam" id="PF08069">
    <property type="entry name" value="Ribosomal_S13_N"/>
    <property type="match status" value="1"/>
</dbReference>
<dbReference type="Proteomes" id="UP000694726">
    <property type="component" value="Unplaced"/>
</dbReference>
<organism evidence="6 7">
    <name type="scientific">Sus scrofa</name>
    <name type="common">Pig</name>
    <dbReference type="NCBI Taxonomy" id="9823"/>
    <lineage>
        <taxon>Eukaryota</taxon>
        <taxon>Metazoa</taxon>
        <taxon>Chordata</taxon>
        <taxon>Craniata</taxon>
        <taxon>Vertebrata</taxon>
        <taxon>Euteleostomi</taxon>
        <taxon>Mammalia</taxon>
        <taxon>Eutheria</taxon>
        <taxon>Laurasiatheria</taxon>
        <taxon>Artiodactyla</taxon>
        <taxon>Suina</taxon>
        <taxon>Suidae</taxon>
        <taxon>Sus</taxon>
    </lineage>
</organism>